<accession>A0A562T2H7</accession>
<keyword evidence="4" id="KW-0472">Membrane</keyword>
<dbReference type="Pfam" id="PF07980">
    <property type="entry name" value="SusD_RagB"/>
    <property type="match status" value="1"/>
</dbReference>
<evidence type="ECO:0000256" key="4">
    <source>
        <dbReference type="ARBA" id="ARBA00023136"/>
    </source>
</evidence>
<dbReference type="Proteomes" id="UP000316778">
    <property type="component" value="Unassembled WGS sequence"/>
</dbReference>
<dbReference type="AlphaFoldDB" id="A0A562T2H7"/>
<dbReference type="RefSeq" id="WP_145712375.1">
    <property type="nucleotide sequence ID" value="NZ_BAAAFY010000001.1"/>
</dbReference>
<dbReference type="InterPro" id="IPR033985">
    <property type="entry name" value="SusD-like_N"/>
</dbReference>
<feature type="domain" description="SusD-like N-terminal" evidence="7">
    <location>
        <begin position="93"/>
        <end position="223"/>
    </location>
</feature>
<dbReference type="InterPro" id="IPR011990">
    <property type="entry name" value="TPR-like_helical_dom_sf"/>
</dbReference>
<proteinExistence type="inferred from homology"/>
<dbReference type="Gene3D" id="1.25.40.390">
    <property type="match status" value="1"/>
</dbReference>
<evidence type="ECO:0000313" key="8">
    <source>
        <dbReference type="EMBL" id="TWI87859.1"/>
    </source>
</evidence>
<evidence type="ECO:0000256" key="1">
    <source>
        <dbReference type="ARBA" id="ARBA00004442"/>
    </source>
</evidence>
<comment type="subcellular location">
    <subcellularLocation>
        <location evidence="1">Cell outer membrane</location>
    </subcellularLocation>
</comment>
<evidence type="ECO:0000256" key="2">
    <source>
        <dbReference type="ARBA" id="ARBA00006275"/>
    </source>
</evidence>
<dbReference type="GO" id="GO:0009279">
    <property type="term" value="C:cell outer membrane"/>
    <property type="evidence" value="ECO:0007669"/>
    <property type="project" value="UniProtKB-SubCell"/>
</dbReference>
<evidence type="ECO:0000259" key="7">
    <source>
        <dbReference type="Pfam" id="PF14322"/>
    </source>
</evidence>
<keyword evidence="5" id="KW-0998">Cell outer membrane</keyword>
<comment type="caution">
    <text evidence="8">The sequence shown here is derived from an EMBL/GenBank/DDBJ whole genome shotgun (WGS) entry which is preliminary data.</text>
</comment>
<evidence type="ECO:0000259" key="6">
    <source>
        <dbReference type="Pfam" id="PF07980"/>
    </source>
</evidence>
<dbReference type="EMBL" id="VLLG01000003">
    <property type="protein sequence ID" value="TWI87859.1"/>
    <property type="molecule type" value="Genomic_DNA"/>
</dbReference>
<sequence length="530" mass="59287">MKRIKQYILALTIAPAMLGACNNDLDEIVYSDVTEQSYTYESATAAMGIVYANMRSLFGHTNFYMVQETTSDELVMPANPSGWDDGGIYKRMHLHTWNSENPQLLNMWNALYRGVTNANRVIAQLESGRVPISAGETQASLIAEMRAARAFFYWLICDNFGDAPLVTTTATDLPEKATRKQLYDFTVAELTAAMPDLSGETGSPMHGRFNKWAAKALLANIYLNAEVYTGEAKWSDCLRECNDIIGSNQYSLEADYHDVFITQNEASREIVFAIPFDENRGGGFFVDMFSWHAALRDKRAMQVTPWGSGSAMGVSQFIDTYDPDDKRLANTWLMGQQFAIDGVTPLKGSYDKAGQNLVFTKDLPDGLFTGESEGYRQNKFEVKVGARFDLSNDFPFFRYAQVLMMKAECLLRAGDAGGAAQIVSDVRRRSFSDPGKATVTGASLLADTRYQYGYVEDYAIVDPGNTDVVPYGGFMDELGWEFAWEAQRRRDNIRFGVFTKKSWLSHQPQGNDRTVFMIPQAAVNSNPNLQ</sequence>
<name>A0A562T2H7_CHIJA</name>
<dbReference type="OrthoDB" id="9783641at2"/>
<dbReference type="InterPro" id="IPR012944">
    <property type="entry name" value="SusD_RagB_dom"/>
</dbReference>
<comment type="similarity">
    <text evidence="2">Belongs to the SusD family.</text>
</comment>
<evidence type="ECO:0000256" key="5">
    <source>
        <dbReference type="ARBA" id="ARBA00023237"/>
    </source>
</evidence>
<dbReference type="SUPFAM" id="SSF48452">
    <property type="entry name" value="TPR-like"/>
    <property type="match status" value="1"/>
</dbReference>
<organism evidence="8 9">
    <name type="scientific">Chitinophaga japonensis</name>
    <name type="common">Flexibacter japonensis</name>
    <dbReference type="NCBI Taxonomy" id="104662"/>
    <lineage>
        <taxon>Bacteria</taxon>
        <taxon>Pseudomonadati</taxon>
        <taxon>Bacteroidota</taxon>
        <taxon>Chitinophagia</taxon>
        <taxon>Chitinophagales</taxon>
        <taxon>Chitinophagaceae</taxon>
        <taxon>Chitinophaga</taxon>
    </lineage>
</organism>
<evidence type="ECO:0000313" key="9">
    <source>
        <dbReference type="Proteomes" id="UP000316778"/>
    </source>
</evidence>
<reference evidence="8 9" key="1">
    <citation type="journal article" date="2013" name="Stand. Genomic Sci.">
        <title>Genomic Encyclopedia of Type Strains, Phase I: The one thousand microbial genomes (KMG-I) project.</title>
        <authorList>
            <person name="Kyrpides N.C."/>
            <person name="Woyke T."/>
            <person name="Eisen J.A."/>
            <person name="Garrity G."/>
            <person name="Lilburn T.G."/>
            <person name="Beck B.J."/>
            <person name="Whitman W.B."/>
            <person name="Hugenholtz P."/>
            <person name="Klenk H.P."/>
        </authorList>
    </citation>
    <scope>NUCLEOTIDE SEQUENCE [LARGE SCALE GENOMIC DNA]</scope>
    <source>
        <strain evidence="8 9">DSM 13484</strain>
    </source>
</reference>
<feature type="domain" description="RagB/SusD" evidence="6">
    <location>
        <begin position="245"/>
        <end position="509"/>
    </location>
</feature>
<dbReference type="PROSITE" id="PS51257">
    <property type="entry name" value="PROKAR_LIPOPROTEIN"/>
    <property type="match status" value="1"/>
</dbReference>
<evidence type="ECO:0000256" key="3">
    <source>
        <dbReference type="ARBA" id="ARBA00022729"/>
    </source>
</evidence>
<keyword evidence="9" id="KW-1185">Reference proteome</keyword>
<protein>
    <submittedName>
        <fullName evidence="8">SusD-like starch-binding protein associating with outer membrane</fullName>
    </submittedName>
</protein>
<dbReference type="Pfam" id="PF14322">
    <property type="entry name" value="SusD-like_3"/>
    <property type="match status" value="1"/>
</dbReference>
<gene>
    <name evidence="8" type="ORF">LX66_1933</name>
</gene>
<keyword evidence="3" id="KW-0732">Signal</keyword>